<dbReference type="EMBL" id="CAJVPK010009157">
    <property type="protein sequence ID" value="CAG8665323.1"/>
    <property type="molecule type" value="Genomic_DNA"/>
</dbReference>
<name>A0A9N9E5T2_9GLOM</name>
<sequence>HRINSGDGGDFVLCHKLCEGIGRHRHIDYCRDSGACKNIGKNEGSYEHIN</sequence>
<feature type="non-terminal residue" evidence="1">
    <location>
        <position position="50"/>
    </location>
</feature>
<evidence type="ECO:0000313" key="2">
    <source>
        <dbReference type="Proteomes" id="UP000789706"/>
    </source>
</evidence>
<comment type="caution">
    <text evidence="1">The sequence shown here is derived from an EMBL/GenBank/DDBJ whole genome shotgun (WGS) entry which is preliminary data.</text>
</comment>
<dbReference type="Proteomes" id="UP000789706">
    <property type="component" value="Unassembled WGS sequence"/>
</dbReference>
<reference evidence="1" key="1">
    <citation type="submission" date="2021-06" db="EMBL/GenBank/DDBJ databases">
        <authorList>
            <person name="Kallberg Y."/>
            <person name="Tangrot J."/>
            <person name="Rosling A."/>
        </authorList>
    </citation>
    <scope>NUCLEOTIDE SEQUENCE</scope>
    <source>
        <strain evidence="1">AZ414A</strain>
    </source>
</reference>
<accession>A0A9N9E5T2</accession>
<dbReference type="OrthoDB" id="2435381at2759"/>
<dbReference type="AlphaFoldDB" id="A0A9N9E5T2"/>
<proteinExistence type="predicted"/>
<organism evidence="1 2">
    <name type="scientific">Diversispora eburnea</name>
    <dbReference type="NCBI Taxonomy" id="1213867"/>
    <lineage>
        <taxon>Eukaryota</taxon>
        <taxon>Fungi</taxon>
        <taxon>Fungi incertae sedis</taxon>
        <taxon>Mucoromycota</taxon>
        <taxon>Glomeromycotina</taxon>
        <taxon>Glomeromycetes</taxon>
        <taxon>Diversisporales</taxon>
        <taxon>Diversisporaceae</taxon>
        <taxon>Diversispora</taxon>
    </lineage>
</organism>
<protein>
    <submittedName>
        <fullName evidence="1">6917_t:CDS:1</fullName>
    </submittedName>
</protein>
<gene>
    <name evidence="1" type="ORF">DEBURN_LOCUS11903</name>
</gene>
<evidence type="ECO:0000313" key="1">
    <source>
        <dbReference type="EMBL" id="CAG8665323.1"/>
    </source>
</evidence>
<feature type="non-terminal residue" evidence="1">
    <location>
        <position position="1"/>
    </location>
</feature>
<keyword evidence="2" id="KW-1185">Reference proteome</keyword>